<gene>
    <name evidence="2" type="ORF">GOARA_006_00450</name>
</gene>
<evidence type="ECO:0000313" key="2">
    <source>
        <dbReference type="EMBL" id="GAB08286.1"/>
    </source>
</evidence>
<reference evidence="2 3" key="1">
    <citation type="submission" date="2011-11" db="EMBL/GenBank/DDBJ databases">
        <title>Whole genome shotgun sequence of Gordonia araii NBRC 100433.</title>
        <authorList>
            <person name="Yoshida Y."/>
            <person name="Hosoyama A."/>
            <person name="Tsuchikane K."/>
            <person name="Katsumata H."/>
            <person name="Yamazaki S."/>
            <person name="Fujita N."/>
        </authorList>
    </citation>
    <scope>NUCLEOTIDE SEQUENCE [LARGE SCALE GENOMIC DNA]</scope>
    <source>
        <strain evidence="2 3">NBRC 100433</strain>
    </source>
</reference>
<feature type="domain" description="SnoaL-like" evidence="1">
    <location>
        <begin position="18"/>
        <end position="141"/>
    </location>
</feature>
<dbReference type="Gene3D" id="3.10.450.50">
    <property type="match status" value="1"/>
</dbReference>
<organism evidence="2 3">
    <name type="scientific">Gordonia araii NBRC 100433</name>
    <dbReference type="NCBI Taxonomy" id="1073574"/>
    <lineage>
        <taxon>Bacteria</taxon>
        <taxon>Bacillati</taxon>
        <taxon>Actinomycetota</taxon>
        <taxon>Actinomycetes</taxon>
        <taxon>Mycobacteriales</taxon>
        <taxon>Gordoniaceae</taxon>
        <taxon>Gordonia</taxon>
    </lineage>
</organism>
<dbReference type="InterPro" id="IPR037401">
    <property type="entry name" value="SnoaL-like"/>
</dbReference>
<evidence type="ECO:0000259" key="1">
    <source>
        <dbReference type="Pfam" id="PF13577"/>
    </source>
</evidence>
<dbReference type="OrthoDB" id="8225471at2"/>
<dbReference type="EMBL" id="BAEE01000006">
    <property type="protein sequence ID" value="GAB08286.1"/>
    <property type="molecule type" value="Genomic_DNA"/>
</dbReference>
<accession>G7GXG1</accession>
<sequence length="162" mass="17636">MTDPVTERLDRLERTVAALRDQVEIGQLIAGYGPLVDAGDADAVAAMWTVDGGYDVEDWSMGSREEVRDMVTSEAHQGLIARGSSHFLGPARIRVDGDTAVAVCESLFVVHRDARFLVARASANRFDLARVDGRWQIAQRTTRTLTGDERARLLLGAAAPEA</sequence>
<name>G7GXG1_9ACTN</name>
<dbReference type="Proteomes" id="UP000035088">
    <property type="component" value="Unassembled WGS sequence"/>
</dbReference>
<dbReference type="Pfam" id="PF13577">
    <property type="entry name" value="SnoaL_4"/>
    <property type="match status" value="1"/>
</dbReference>
<keyword evidence="3" id="KW-1185">Reference proteome</keyword>
<dbReference type="InterPro" id="IPR032710">
    <property type="entry name" value="NTF2-like_dom_sf"/>
</dbReference>
<protein>
    <recommendedName>
        <fullName evidence="1">SnoaL-like domain-containing protein</fullName>
    </recommendedName>
</protein>
<dbReference type="RefSeq" id="WP_007320366.1">
    <property type="nucleotide sequence ID" value="NZ_BAEE01000006.1"/>
</dbReference>
<proteinExistence type="predicted"/>
<dbReference type="AlphaFoldDB" id="G7GXG1"/>
<dbReference type="STRING" id="1073574.GOARA_006_00450"/>
<comment type="caution">
    <text evidence="2">The sequence shown here is derived from an EMBL/GenBank/DDBJ whole genome shotgun (WGS) entry which is preliminary data.</text>
</comment>
<dbReference type="CDD" id="cd00531">
    <property type="entry name" value="NTF2_like"/>
    <property type="match status" value="1"/>
</dbReference>
<evidence type="ECO:0000313" key="3">
    <source>
        <dbReference type="Proteomes" id="UP000035088"/>
    </source>
</evidence>
<dbReference type="SUPFAM" id="SSF54427">
    <property type="entry name" value="NTF2-like"/>
    <property type="match status" value="1"/>
</dbReference>